<organism evidence="5">
    <name type="scientific">hydrothermal vent metagenome</name>
    <dbReference type="NCBI Taxonomy" id="652676"/>
    <lineage>
        <taxon>unclassified sequences</taxon>
        <taxon>metagenomes</taxon>
        <taxon>ecological metagenomes</taxon>
    </lineage>
</organism>
<dbReference type="PROSITE" id="PS50005">
    <property type="entry name" value="TPR"/>
    <property type="match status" value="1"/>
</dbReference>
<dbReference type="AlphaFoldDB" id="A0A3B1A7S3"/>
<dbReference type="GO" id="GO:0008983">
    <property type="term" value="F:protein-glutamate O-methyltransferase activity"/>
    <property type="evidence" value="ECO:0007669"/>
    <property type="project" value="UniProtKB-EC"/>
</dbReference>
<dbReference type="PANTHER" id="PTHR24422:SF19">
    <property type="entry name" value="CHEMOTAXIS PROTEIN METHYLTRANSFERASE"/>
    <property type="match status" value="1"/>
</dbReference>
<dbReference type="InterPro" id="IPR011990">
    <property type="entry name" value="TPR-like_helical_dom_sf"/>
</dbReference>
<evidence type="ECO:0000256" key="2">
    <source>
        <dbReference type="ARBA" id="ARBA00022679"/>
    </source>
</evidence>
<dbReference type="SMART" id="SM00138">
    <property type="entry name" value="MeTrc"/>
    <property type="match status" value="1"/>
</dbReference>
<dbReference type="GO" id="GO:0032259">
    <property type="term" value="P:methylation"/>
    <property type="evidence" value="ECO:0007669"/>
    <property type="project" value="UniProtKB-KW"/>
</dbReference>
<dbReference type="PROSITE" id="PS50123">
    <property type="entry name" value="CHER"/>
    <property type="match status" value="1"/>
</dbReference>
<proteinExistence type="predicted"/>
<dbReference type="InterPro" id="IPR022642">
    <property type="entry name" value="CheR_C"/>
</dbReference>
<feature type="domain" description="CheR-type methyltransferase" evidence="4">
    <location>
        <begin position="1"/>
        <end position="241"/>
    </location>
</feature>
<keyword evidence="3" id="KW-0949">S-adenosyl-L-methionine</keyword>
<gene>
    <name evidence="5" type="ORF">MNBD_GAMMA22-1144</name>
</gene>
<protein>
    <submittedName>
        <fullName evidence="5">Chemotaxis protein methyltransferase CheR</fullName>
        <ecNumber evidence="5">2.1.1.80</ecNumber>
    </submittedName>
</protein>
<evidence type="ECO:0000259" key="4">
    <source>
        <dbReference type="PROSITE" id="PS50123"/>
    </source>
</evidence>
<dbReference type="SUPFAM" id="SSF48452">
    <property type="entry name" value="TPR-like"/>
    <property type="match status" value="1"/>
</dbReference>
<dbReference type="PRINTS" id="PR00996">
    <property type="entry name" value="CHERMTFRASE"/>
</dbReference>
<dbReference type="SUPFAM" id="SSF53335">
    <property type="entry name" value="S-adenosyl-L-methionine-dependent methyltransferases"/>
    <property type="match status" value="1"/>
</dbReference>
<dbReference type="InterPro" id="IPR029063">
    <property type="entry name" value="SAM-dependent_MTases_sf"/>
</dbReference>
<dbReference type="PANTHER" id="PTHR24422">
    <property type="entry name" value="CHEMOTAXIS PROTEIN METHYLTRANSFERASE"/>
    <property type="match status" value="1"/>
</dbReference>
<evidence type="ECO:0000313" key="5">
    <source>
        <dbReference type="EMBL" id="VAX00132.1"/>
    </source>
</evidence>
<name>A0A3B1A7S3_9ZZZZ</name>
<dbReference type="Gene3D" id="1.25.40.10">
    <property type="entry name" value="Tetratricopeptide repeat domain"/>
    <property type="match status" value="1"/>
</dbReference>
<accession>A0A3B1A7S3</accession>
<keyword evidence="1 5" id="KW-0489">Methyltransferase</keyword>
<reference evidence="5" key="1">
    <citation type="submission" date="2018-06" db="EMBL/GenBank/DDBJ databases">
        <authorList>
            <person name="Zhirakovskaya E."/>
        </authorList>
    </citation>
    <scope>NUCLEOTIDE SEQUENCE</scope>
</reference>
<dbReference type="Pfam" id="PF01739">
    <property type="entry name" value="CheR"/>
    <property type="match status" value="1"/>
</dbReference>
<dbReference type="EC" id="2.1.1.80" evidence="5"/>
<dbReference type="InterPro" id="IPR050903">
    <property type="entry name" value="Bact_Chemotaxis_MeTrfase"/>
</dbReference>
<sequence>MVLSIIENLLYNAMGLNAASIGSSAIQYAVEQRMSDCNIIDINTYTKVLHTDKNELQELIEEVVVAETWFFRDKLPFKMLTQFVQQEWLQNNLGKQIRILSLPCATGEEPYSIAITLIEAGLMPSQLKIDAFDISERNINRCKSAHYRENSFRGVDKHIRDRFFDYDEQFYYPDILIQAMVNFETASVLDEKFVNTQIPYDIVFCRNLLIYFDRDTQAQAVKMLSKLLNDEGLLFVGHAETSIFSKNWFVSQRYKKSFIIRKTDDALITSKKTEKKIIRKKLPKAPKKIFRERRKTVRANAPKPRTEKPALTASLKKDAVAIDSPLIKAMQFADSGKLIEAETICMSYIEKNKTDKEVYFLLAIIQLALGNELKSLHYFKNVIYLDPEHYDALMYLATMLGEEGDEIGAKRFRERAGRIKIRTEQKRR</sequence>
<keyword evidence="2 5" id="KW-0808">Transferase</keyword>
<dbReference type="EMBL" id="UOFS01000042">
    <property type="protein sequence ID" value="VAX00132.1"/>
    <property type="molecule type" value="Genomic_DNA"/>
</dbReference>
<dbReference type="InterPro" id="IPR019734">
    <property type="entry name" value="TPR_rpt"/>
</dbReference>
<evidence type="ECO:0000256" key="3">
    <source>
        <dbReference type="ARBA" id="ARBA00022691"/>
    </source>
</evidence>
<dbReference type="InterPro" id="IPR000780">
    <property type="entry name" value="CheR_MeTrfase"/>
</dbReference>
<dbReference type="Gene3D" id="3.40.50.150">
    <property type="entry name" value="Vaccinia Virus protein VP39"/>
    <property type="match status" value="1"/>
</dbReference>
<evidence type="ECO:0000256" key="1">
    <source>
        <dbReference type="ARBA" id="ARBA00022603"/>
    </source>
</evidence>